<proteinExistence type="predicted"/>
<protein>
    <submittedName>
        <fullName evidence="1">Uncharacterized protein</fullName>
    </submittedName>
</protein>
<sequence length="153" mass="17588">MKANKHSRDKLLEHYTNTAKKYLAEHCRHEVIALIFPSTKLIESGRFANVVPLSLDSSEAENMKRWRKLFSSIYMQTRAYGYVLIFETISAVNSEEENVIRDVDGQTLNILVDVRGEKPVVNEIVYKIIGGQVHFLSQHKTTTVRINPLNSKR</sequence>
<organism evidence="1">
    <name type="scientific">marine sediment metagenome</name>
    <dbReference type="NCBI Taxonomy" id="412755"/>
    <lineage>
        <taxon>unclassified sequences</taxon>
        <taxon>metagenomes</taxon>
        <taxon>ecological metagenomes</taxon>
    </lineage>
</organism>
<dbReference type="AlphaFoldDB" id="A0A0F9Y182"/>
<name>A0A0F9Y182_9ZZZZ</name>
<gene>
    <name evidence="1" type="ORF">LCGC14_0144900</name>
</gene>
<dbReference type="EMBL" id="LAZR01000051">
    <property type="protein sequence ID" value="KKN98398.1"/>
    <property type="molecule type" value="Genomic_DNA"/>
</dbReference>
<comment type="caution">
    <text evidence="1">The sequence shown here is derived from an EMBL/GenBank/DDBJ whole genome shotgun (WGS) entry which is preliminary data.</text>
</comment>
<accession>A0A0F9Y182</accession>
<evidence type="ECO:0000313" key="1">
    <source>
        <dbReference type="EMBL" id="KKN98398.1"/>
    </source>
</evidence>
<reference evidence="1" key="1">
    <citation type="journal article" date="2015" name="Nature">
        <title>Complex archaea that bridge the gap between prokaryotes and eukaryotes.</title>
        <authorList>
            <person name="Spang A."/>
            <person name="Saw J.H."/>
            <person name="Jorgensen S.L."/>
            <person name="Zaremba-Niedzwiedzka K."/>
            <person name="Martijn J."/>
            <person name="Lind A.E."/>
            <person name="van Eijk R."/>
            <person name="Schleper C."/>
            <person name="Guy L."/>
            <person name="Ettema T.J."/>
        </authorList>
    </citation>
    <scope>NUCLEOTIDE SEQUENCE</scope>
</reference>